<dbReference type="AlphaFoldDB" id="A0A2Z5FVN0"/>
<dbReference type="GO" id="GO:0009279">
    <property type="term" value="C:cell outer membrane"/>
    <property type="evidence" value="ECO:0007669"/>
    <property type="project" value="TreeGrafter"/>
</dbReference>
<dbReference type="InterPro" id="IPR013784">
    <property type="entry name" value="Carb-bd-like_fold"/>
</dbReference>
<dbReference type="GO" id="GO:0044718">
    <property type="term" value="P:siderophore transmembrane transport"/>
    <property type="evidence" value="ECO:0007669"/>
    <property type="project" value="TreeGrafter"/>
</dbReference>
<evidence type="ECO:0000256" key="1">
    <source>
        <dbReference type="SAM" id="SignalP"/>
    </source>
</evidence>
<reference evidence="3 4" key="1">
    <citation type="journal article" date="2018" name="Front. Microbiol.">
        <title>Hydrolytic Capabilities as a Key to Environmental Success: Chitinolytic and Cellulolytic Acidobacteria From Acidic Sub-arctic Soils and Boreal Peatlands.</title>
        <authorList>
            <person name="Belova S.E."/>
            <person name="Ravin N.V."/>
            <person name="Pankratov T.A."/>
            <person name="Rakitin A.L."/>
            <person name="Ivanova A.A."/>
            <person name="Beletsky A.V."/>
            <person name="Mardanov A.V."/>
            <person name="Sinninghe Damste J.S."/>
            <person name="Dedysh S.N."/>
        </authorList>
    </citation>
    <scope>NUCLEOTIDE SEQUENCE [LARGE SCALE GENOMIC DNA]</scope>
    <source>
        <strain evidence="3 4">SBC82</strain>
    </source>
</reference>
<evidence type="ECO:0000313" key="3">
    <source>
        <dbReference type="EMBL" id="AXC10554.1"/>
    </source>
</evidence>
<dbReference type="RefSeq" id="WP_114206166.1">
    <property type="nucleotide sequence ID" value="NZ_CP030840.1"/>
</dbReference>
<feature type="chain" id="PRO_5016424770" evidence="1">
    <location>
        <begin position="24"/>
        <end position="1163"/>
    </location>
</feature>
<evidence type="ECO:0000259" key="2">
    <source>
        <dbReference type="Pfam" id="PF25183"/>
    </source>
</evidence>
<dbReference type="Gene3D" id="2.60.40.1120">
    <property type="entry name" value="Carboxypeptidase-like, regulatory domain"/>
    <property type="match status" value="1"/>
</dbReference>
<sequence length="1163" mass="126003">MLRKQRLFFVVFAVLFSTGIVLAQENAEITGTVTDSSGAVVPGATVTLTSPQTGANHTGTSNTSGLFDFPGLAIGTYTLNVTASGFEAYSRQGIVLNVGQTLRENVNLSVGGSSQTVTVQANALQVQSETNEVSTVITGRQIEQLSTNGRNVIALTTLGTGVSNTNPSFNGVSAQGSTFNLSFNGLRPDHNNWLIDGGEVYDRGSGGKLDVMPSPDIIAEFNVLSSNYAPDYGISSGGTISMAIKSGTHDFHGGLWEFNRNDAYDAGYYFFKQNNQPSPELRLNIYGGDINGPVWIPGLYNRDRKKTFFFWSEEWRKFIQGANPALTNTVPTNDFPTAGQNLVYTPIGGGAAPVVPTTTDPAKLAQYALYGLTPGQPFPNNTIPAGLLDANAVLFMGTGAIPQPNAPNSQFISSPKQPTDVREDVVRIDHNINDKYHLMGHWIHDQMSQTIFPTQWSGDSYTTVGNVFANPSWAAVVNLSQTLSPSLLNETAFNVNGNTIDITPAGIYQQPAGWNATGFFSGNNALNRLPQIAFSGGALGTTYTTNYWPWHNSFVDYQIRDDLSLNKGRHGMKFGFSYMLMQKNQQQQADTQGDYTFSNSAFSGDAYVNFLLGFASSFQQLQSLQTAHWINNTYSGYALDNWHIMPRLTLNLGIRYDALPHTFEKNNRTANFVPGDFNPANAQIPDVNTGSLNPAGPGFAQPAGAPVPFYLNGVELPGVNGFPRGIVQSFWGTVQPRVGFAYDLFGTGKTVLRSGFGMFFERVQGNDIYGTDVNPPWAYQPQASNVYFSNPNLSLTGAPSTAPTFPANFGSLSFNYPDPGTAQFSLGIQQEVAPSVVAALQYVGTVGWHQNDERAVNTLPLTDPNYGILPREAVATGNDIAGVTPSAVAPDGTLRSNANLYRQYTGFANITQVENTTNFSYHSLQAALRAENRHGLSVQLAYTYSHEIDIQSTDLTSVTLAGSGGQLSDPFNPNYDRGSGGFDRRHIFNANYIYNLPFFLNSNNAVERTLLGGWQISGVTTAQTGVPINPNYGNDVLGLGGGTTNRPNFNPALKGYPKKQLQWFNTAAFSAPVAPWQGGSGFGSSGKDAVVGPGLFNWNLSLFKEFRITSGEGPRFQFRAESYNTFNHTEFNNVQTGFTSSQFGQVTSTYDPRVLQFGAKFLF</sequence>
<feature type="signal peptide" evidence="1">
    <location>
        <begin position="1"/>
        <end position="23"/>
    </location>
</feature>
<gene>
    <name evidence="3" type="ORF">ACPOL_1206</name>
</gene>
<organism evidence="3 4">
    <name type="scientific">Acidisarcina polymorpha</name>
    <dbReference type="NCBI Taxonomy" id="2211140"/>
    <lineage>
        <taxon>Bacteria</taxon>
        <taxon>Pseudomonadati</taxon>
        <taxon>Acidobacteriota</taxon>
        <taxon>Terriglobia</taxon>
        <taxon>Terriglobales</taxon>
        <taxon>Acidobacteriaceae</taxon>
        <taxon>Acidisarcina</taxon>
    </lineage>
</organism>
<dbReference type="Proteomes" id="UP000253606">
    <property type="component" value="Chromosome"/>
</dbReference>
<keyword evidence="1" id="KW-0732">Signal</keyword>
<dbReference type="SUPFAM" id="SSF49452">
    <property type="entry name" value="Starch-binding domain-like"/>
    <property type="match status" value="1"/>
</dbReference>
<protein>
    <submittedName>
        <fullName evidence="3">Oar protein</fullName>
    </submittedName>
</protein>
<dbReference type="GO" id="GO:0015344">
    <property type="term" value="F:siderophore uptake transmembrane transporter activity"/>
    <property type="evidence" value="ECO:0007669"/>
    <property type="project" value="TreeGrafter"/>
</dbReference>
<proteinExistence type="predicted"/>
<keyword evidence="4" id="KW-1185">Reference proteome</keyword>
<dbReference type="Pfam" id="PF13620">
    <property type="entry name" value="CarboxypepD_reg"/>
    <property type="match status" value="1"/>
</dbReference>
<dbReference type="PANTHER" id="PTHR30069">
    <property type="entry name" value="TONB-DEPENDENT OUTER MEMBRANE RECEPTOR"/>
    <property type="match status" value="1"/>
</dbReference>
<dbReference type="SUPFAM" id="SSF56935">
    <property type="entry name" value="Porins"/>
    <property type="match status" value="1"/>
</dbReference>
<dbReference type="InterPro" id="IPR057601">
    <property type="entry name" value="Oar-like_b-barrel"/>
</dbReference>
<dbReference type="GO" id="GO:0030246">
    <property type="term" value="F:carbohydrate binding"/>
    <property type="evidence" value="ECO:0007669"/>
    <property type="project" value="InterPro"/>
</dbReference>
<feature type="domain" description="TonB-dependent transporter Oar-like beta-barrel" evidence="2">
    <location>
        <begin position="244"/>
        <end position="1156"/>
    </location>
</feature>
<dbReference type="Pfam" id="PF25183">
    <property type="entry name" value="OMP_b-brl_4"/>
    <property type="match status" value="1"/>
</dbReference>
<name>A0A2Z5FVN0_9BACT</name>
<evidence type="ECO:0000313" key="4">
    <source>
        <dbReference type="Proteomes" id="UP000253606"/>
    </source>
</evidence>
<accession>A0A2Z5FVN0</accession>
<dbReference type="OrthoDB" id="97893at2"/>
<dbReference type="PANTHER" id="PTHR30069:SF46">
    <property type="entry name" value="OAR PROTEIN"/>
    <property type="match status" value="1"/>
</dbReference>
<dbReference type="EMBL" id="CP030840">
    <property type="protein sequence ID" value="AXC10554.1"/>
    <property type="molecule type" value="Genomic_DNA"/>
</dbReference>
<dbReference type="InterPro" id="IPR039426">
    <property type="entry name" value="TonB-dep_rcpt-like"/>
</dbReference>
<dbReference type="KEGG" id="abas:ACPOL_1206"/>